<feature type="compositionally biased region" description="Basic and acidic residues" evidence="1">
    <location>
        <begin position="139"/>
        <end position="150"/>
    </location>
</feature>
<organism evidence="2 3">
    <name type="scientific">Centaurea solstitialis</name>
    <name type="common">yellow star-thistle</name>
    <dbReference type="NCBI Taxonomy" id="347529"/>
    <lineage>
        <taxon>Eukaryota</taxon>
        <taxon>Viridiplantae</taxon>
        <taxon>Streptophyta</taxon>
        <taxon>Embryophyta</taxon>
        <taxon>Tracheophyta</taxon>
        <taxon>Spermatophyta</taxon>
        <taxon>Magnoliopsida</taxon>
        <taxon>eudicotyledons</taxon>
        <taxon>Gunneridae</taxon>
        <taxon>Pentapetalae</taxon>
        <taxon>asterids</taxon>
        <taxon>campanulids</taxon>
        <taxon>Asterales</taxon>
        <taxon>Asteraceae</taxon>
        <taxon>Carduoideae</taxon>
        <taxon>Cardueae</taxon>
        <taxon>Centaureinae</taxon>
        <taxon>Centaurea</taxon>
    </lineage>
</organism>
<evidence type="ECO:0000313" key="3">
    <source>
        <dbReference type="Proteomes" id="UP001172457"/>
    </source>
</evidence>
<dbReference type="Proteomes" id="UP001172457">
    <property type="component" value="Chromosome 5"/>
</dbReference>
<name>A0AA38T511_9ASTR</name>
<sequence length="599" mass="67641">MNKTYEEAVELIENLAEHSYATPRSATRRVARDKKLNWLPSQISSRNSIAHAKLFQIFPSISRARQVQLLQNRYNRPRMTRSPTLIMRVEKHPNLQWGQPSNQPRETMGQQQQQSGNFSNSSSSSNANNVYRPPGYNQRRADEGQATDKKPGLEDMMMKFMAKMDGQIAEALQARASGQFPSQTEKKPREECKAIHLRNGKELIPDPMREPVVEDTEMEGTKADLVDVEEILIEDEAPLKEPKTYAKGKEKENVHAKPTVNATTPKVPFPSRLKAHKDDVNFTKFLEVFKKLHVNIPFADALAQMPSYVKFLKDILSNKRKIEEHATVALTEECSAIIQHKLPPKLKDPGSFTIPVHIGNFEFSKALCDLGSSINLMPLSIFRKLGLGEVQPTNVTLQLADRSITYPYGVIEDVLIKVDKFYFPADFVVLDIDEDEEIPLILGRPFLATGGALIDVKGGKLTLRVGEEKVVFNVFRAAKYSSRSYECYRVDDVDSISRETYSQQIFDDQLVKVQIDDETNLEKEEVMQLNALPTFKGSTSKLKSKWSGPFIVKNVSQFGTVELEGGDGTTFKVNRQRVKPYLGGETVVTDTAFLQEPKE</sequence>
<dbReference type="PANTHER" id="PTHR33067">
    <property type="entry name" value="RNA-DIRECTED DNA POLYMERASE-RELATED"/>
    <property type="match status" value="1"/>
</dbReference>
<feature type="region of interest" description="Disordered" evidence="1">
    <location>
        <begin position="95"/>
        <end position="150"/>
    </location>
</feature>
<dbReference type="CDD" id="cd00303">
    <property type="entry name" value="retropepsin_like"/>
    <property type="match status" value="1"/>
</dbReference>
<dbReference type="Gene3D" id="2.40.70.10">
    <property type="entry name" value="Acid Proteases"/>
    <property type="match status" value="1"/>
</dbReference>
<evidence type="ECO:0000313" key="2">
    <source>
        <dbReference type="EMBL" id="KAJ9548230.1"/>
    </source>
</evidence>
<keyword evidence="3" id="KW-1185">Reference proteome</keyword>
<dbReference type="InterPro" id="IPR021109">
    <property type="entry name" value="Peptidase_aspartic_dom_sf"/>
</dbReference>
<protein>
    <submittedName>
        <fullName evidence="2">Uncharacterized protein</fullName>
    </submittedName>
</protein>
<reference evidence="2" key="1">
    <citation type="submission" date="2023-03" db="EMBL/GenBank/DDBJ databases">
        <title>Chromosome-scale reference genome and RAD-based genetic map of yellow starthistle (Centaurea solstitialis) reveal putative structural variation and QTLs associated with invader traits.</title>
        <authorList>
            <person name="Reatini B."/>
            <person name="Cang F.A."/>
            <person name="Jiang Q."/>
            <person name="Mckibben M.T.W."/>
            <person name="Barker M.S."/>
            <person name="Rieseberg L.H."/>
            <person name="Dlugosch K.M."/>
        </authorList>
    </citation>
    <scope>NUCLEOTIDE SEQUENCE</scope>
    <source>
        <strain evidence="2">CAN-66</strain>
        <tissue evidence="2">Leaf</tissue>
    </source>
</reference>
<dbReference type="AlphaFoldDB" id="A0AA38T511"/>
<comment type="caution">
    <text evidence="2">The sequence shown here is derived from an EMBL/GenBank/DDBJ whole genome shotgun (WGS) entry which is preliminary data.</text>
</comment>
<gene>
    <name evidence="2" type="ORF">OSB04_020773</name>
</gene>
<feature type="compositionally biased region" description="Low complexity" evidence="1">
    <location>
        <begin position="110"/>
        <end position="129"/>
    </location>
</feature>
<accession>A0AA38T511</accession>
<dbReference type="PANTHER" id="PTHR33067:SF31">
    <property type="entry name" value="RNA-DIRECTED DNA POLYMERASE"/>
    <property type="match status" value="1"/>
</dbReference>
<proteinExistence type="predicted"/>
<dbReference type="EMBL" id="JARYMX010000005">
    <property type="protein sequence ID" value="KAJ9548230.1"/>
    <property type="molecule type" value="Genomic_DNA"/>
</dbReference>
<evidence type="ECO:0000256" key="1">
    <source>
        <dbReference type="SAM" id="MobiDB-lite"/>
    </source>
</evidence>
<feature type="compositionally biased region" description="Polar residues" evidence="1">
    <location>
        <begin position="96"/>
        <end position="109"/>
    </location>
</feature>